<gene>
    <name evidence="2" type="primary">ATP8</name>
</gene>
<evidence type="ECO:0000256" key="1">
    <source>
        <dbReference type="SAM" id="Phobius"/>
    </source>
</evidence>
<protein>
    <submittedName>
        <fullName evidence="2">ATP synthase F0 subunit 8</fullName>
    </submittedName>
</protein>
<accession>A0A096XL90</accession>
<proteinExistence type="predicted"/>
<reference evidence="2" key="1">
    <citation type="journal article" date="2014" name="Genome Biol. Evol.">
        <title>Evolutionary dynamics of the mitochondrial genome in the evaniomorpha (hymenoptera)?a group with an intermediate rate of gene rearrangement.</title>
        <authorList>
            <person name="Mao M."/>
            <person name="Gibson T."/>
            <person name="Dowton M."/>
        </authorList>
    </citation>
    <scope>NUCLEOTIDE SEQUENCE</scope>
</reference>
<keyword evidence="1" id="KW-0472">Membrane</keyword>
<dbReference type="EMBL" id="KJ577600">
    <property type="protein sequence ID" value="AIA77217.1"/>
    <property type="molecule type" value="Genomic_DNA"/>
</dbReference>
<sequence>MPQMSSLMYFNLYMFHIFMFYMFMVKIHYNFMFNLMLGEKFKSDKSFLKLNLWKNIY</sequence>
<keyword evidence="1" id="KW-1133">Transmembrane helix</keyword>
<name>A0A096XL90_9HYME</name>
<keyword evidence="1" id="KW-0812">Transmembrane</keyword>
<keyword evidence="2" id="KW-0496">Mitochondrion</keyword>
<organism evidence="2">
    <name type="scientific">Megalyra sp. MM-2014</name>
    <dbReference type="NCBI Taxonomy" id="1503221"/>
    <lineage>
        <taxon>Eukaryota</taxon>
        <taxon>Metazoa</taxon>
        <taxon>Ecdysozoa</taxon>
        <taxon>Arthropoda</taxon>
        <taxon>Hexapoda</taxon>
        <taxon>Insecta</taxon>
        <taxon>Pterygota</taxon>
        <taxon>Neoptera</taxon>
        <taxon>Endopterygota</taxon>
        <taxon>Hymenoptera</taxon>
        <taxon>Apocrita</taxon>
        <taxon>Megalyroidea</taxon>
        <taxon>Megalyridae</taxon>
        <taxon>Megalyra</taxon>
    </lineage>
</organism>
<geneLocation type="mitochondrion" evidence="2"/>
<evidence type="ECO:0000313" key="2">
    <source>
        <dbReference type="EMBL" id="AIA77217.1"/>
    </source>
</evidence>
<feature type="transmembrane region" description="Helical" evidence="1">
    <location>
        <begin position="12"/>
        <end position="37"/>
    </location>
</feature>
<dbReference type="AlphaFoldDB" id="A0A096XL90"/>